<dbReference type="Proteomes" id="UP000202420">
    <property type="component" value="Segment"/>
</dbReference>
<protein>
    <submittedName>
        <fullName evidence="2">Uncharacterized protein z146L</fullName>
    </submittedName>
</protein>
<organism evidence="2 3">
    <name type="scientific">Chlorovirus heliozoae</name>
    <dbReference type="NCBI Taxonomy" id="322019"/>
    <lineage>
        <taxon>Viruses</taxon>
        <taxon>Varidnaviria</taxon>
        <taxon>Bamfordvirae</taxon>
        <taxon>Nucleocytoviricota</taxon>
        <taxon>Megaviricetes</taxon>
        <taxon>Algavirales</taxon>
        <taxon>Phycodnaviridae</taxon>
        <taxon>Chlorovirus</taxon>
    </lineage>
</organism>
<accession>A7K8A6</accession>
<dbReference type="EMBL" id="EF101928">
    <property type="protein sequence ID" value="ABT16280.1"/>
    <property type="molecule type" value="Genomic_DNA"/>
</dbReference>
<keyword evidence="3" id="KW-1185">Reference proteome</keyword>
<dbReference type="GeneID" id="5470838"/>
<dbReference type="RefSeq" id="YP_001426627.1">
    <property type="nucleotide sequence ID" value="NC_008724.1"/>
</dbReference>
<reference evidence="2 3" key="1">
    <citation type="submission" date="2006-09" db="EMBL/GenBank/DDBJ databases">
        <title>Sequence and annotation of the 288-kb ATCV-1 virus that infects an endosymbiotic Chlorella strain of the heliozoon Acanthocystis turfacea.</title>
        <authorList>
            <person name="Fitzgerald L.A."/>
            <person name="Graves M.V."/>
            <person name="Li X."/>
            <person name="Pfitzner A.J.P."/>
            <person name="Hartigan J."/>
            <person name="Van Etten J.L."/>
        </authorList>
    </citation>
    <scope>NUCLEOTIDE SEQUENCE [LARGE SCALE GENOMIC DNA]</scope>
    <source>
        <strain evidence="2 3">ATCV-1</strain>
    </source>
</reference>
<dbReference type="KEGG" id="vg:5470838"/>
<feature type="region of interest" description="Disordered" evidence="1">
    <location>
        <begin position="43"/>
        <end position="76"/>
    </location>
</feature>
<evidence type="ECO:0000313" key="2">
    <source>
        <dbReference type="EMBL" id="ABT16280.1"/>
    </source>
</evidence>
<gene>
    <name evidence="2" type="primary">z146L</name>
    <name evidence="2" type="ORF">ATCV1_z146L</name>
</gene>
<evidence type="ECO:0000313" key="3">
    <source>
        <dbReference type="Proteomes" id="UP000202420"/>
    </source>
</evidence>
<evidence type="ECO:0000256" key="1">
    <source>
        <dbReference type="SAM" id="MobiDB-lite"/>
    </source>
</evidence>
<sequence length="76" mass="8564">MPWQSRGGKVCQSQRGLDDPCTFRHNNRPRYWAWGATPNRLRDNSQTTCGRRSPGCLDRGRMQSRMAGPRGTPAGC</sequence>
<proteinExistence type="predicted"/>
<name>A7K8A6_9PHYC</name>